<dbReference type="OrthoDB" id="9852917at2"/>
<protein>
    <submittedName>
        <fullName evidence="1">Uncharacterized protein</fullName>
    </submittedName>
</protein>
<keyword evidence="2" id="KW-1185">Reference proteome</keyword>
<organism evidence="1 2">
    <name type="scientific">Solirubrobacter pauli</name>
    <dbReference type="NCBI Taxonomy" id="166793"/>
    <lineage>
        <taxon>Bacteria</taxon>
        <taxon>Bacillati</taxon>
        <taxon>Actinomycetota</taxon>
        <taxon>Thermoleophilia</taxon>
        <taxon>Solirubrobacterales</taxon>
        <taxon>Solirubrobacteraceae</taxon>
        <taxon>Solirubrobacter</taxon>
    </lineage>
</organism>
<sequence>MDLPAHARAVLGGPDFLARRVAGSQSDPQQRWMLARPRDLRRSFLHEVVEGGGDQERWMLLQSDEVCRSFADEVLSESDTPDRQAIWLLRQPRGVRQSYVRDVLDA</sequence>
<evidence type="ECO:0000313" key="2">
    <source>
        <dbReference type="Proteomes" id="UP000278962"/>
    </source>
</evidence>
<dbReference type="Proteomes" id="UP000278962">
    <property type="component" value="Unassembled WGS sequence"/>
</dbReference>
<proteinExistence type="predicted"/>
<comment type="caution">
    <text evidence="1">The sequence shown here is derived from an EMBL/GenBank/DDBJ whole genome shotgun (WGS) entry which is preliminary data.</text>
</comment>
<reference evidence="1 2" key="1">
    <citation type="submission" date="2018-10" db="EMBL/GenBank/DDBJ databases">
        <title>Genomic Encyclopedia of Archaeal and Bacterial Type Strains, Phase II (KMG-II): from individual species to whole genera.</title>
        <authorList>
            <person name="Goeker M."/>
        </authorList>
    </citation>
    <scope>NUCLEOTIDE SEQUENCE [LARGE SCALE GENOMIC DNA]</scope>
    <source>
        <strain evidence="1 2">DSM 14954</strain>
    </source>
</reference>
<dbReference type="EMBL" id="RBIL01000001">
    <property type="protein sequence ID" value="RKQ90986.1"/>
    <property type="molecule type" value="Genomic_DNA"/>
</dbReference>
<gene>
    <name evidence="1" type="ORF">C8N24_0802</name>
</gene>
<dbReference type="AlphaFoldDB" id="A0A660L9C9"/>
<dbReference type="RefSeq" id="WP_121248219.1">
    <property type="nucleotide sequence ID" value="NZ_RBIL01000001.1"/>
</dbReference>
<accession>A0A660L9C9</accession>
<evidence type="ECO:0000313" key="1">
    <source>
        <dbReference type="EMBL" id="RKQ90986.1"/>
    </source>
</evidence>
<name>A0A660L9C9_9ACTN</name>